<keyword evidence="1" id="KW-0472">Membrane</keyword>
<proteinExistence type="predicted"/>
<evidence type="ECO:0000313" key="2">
    <source>
        <dbReference type="EMBL" id="SFT66272.1"/>
    </source>
</evidence>
<gene>
    <name evidence="2" type="ORF">SAMN04487854_106217</name>
</gene>
<evidence type="ECO:0000313" key="3">
    <source>
        <dbReference type="Proteomes" id="UP000183805"/>
    </source>
</evidence>
<name>A0ABY1GNG1_9GAMM</name>
<keyword evidence="1" id="KW-0812">Transmembrane</keyword>
<feature type="transmembrane region" description="Helical" evidence="1">
    <location>
        <begin position="45"/>
        <end position="67"/>
    </location>
</feature>
<comment type="caution">
    <text evidence="2">The sequence shown here is derived from an EMBL/GenBank/DDBJ whole genome shotgun (WGS) entry which is preliminary data.</text>
</comment>
<dbReference type="Proteomes" id="UP000183805">
    <property type="component" value="Unassembled WGS sequence"/>
</dbReference>
<protein>
    <submittedName>
        <fullName evidence="2">Uncharacterized protein</fullName>
    </submittedName>
</protein>
<feature type="transmembrane region" description="Helical" evidence="1">
    <location>
        <begin position="12"/>
        <end position="33"/>
    </location>
</feature>
<dbReference type="EMBL" id="FPAZ01000006">
    <property type="protein sequence ID" value="SFT66272.1"/>
    <property type="molecule type" value="Genomic_DNA"/>
</dbReference>
<keyword evidence="1" id="KW-1133">Transmembrane helix</keyword>
<sequence length="251" mass="29176">MPYPFTKKLTYYHLLLTLLVSVLPFLIFYNIWYPEEIIELTGGRGVLEIFIIVELLLFITIATLLFLSRKDSNKEIIIKYSFLCILQISASAIGYKTLYEAKPVYIAYEFNRFRVVRPIDLLGESNKFTPYNLMSGPEIIGTEKLAPSNPEFLMSIKDAINGNHPSFKVARQIEYQPIKSEVLKNAQNIKELTQENIEKIQLFSQLHDLDLDNLVYYPLTSHYSDEWIVLLDKKSADIVTYLNINGWYKNE</sequence>
<organism evidence="2 3">
    <name type="scientific">Pseudoalteromonas lipolytica</name>
    <dbReference type="NCBI Taxonomy" id="570156"/>
    <lineage>
        <taxon>Bacteria</taxon>
        <taxon>Pseudomonadati</taxon>
        <taxon>Pseudomonadota</taxon>
        <taxon>Gammaproteobacteria</taxon>
        <taxon>Alteromonadales</taxon>
        <taxon>Pseudoalteromonadaceae</taxon>
        <taxon>Pseudoalteromonas</taxon>
    </lineage>
</organism>
<evidence type="ECO:0000256" key="1">
    <source>
        <dbReference type="SAM" id="Phobius"/>
    </source>
</evidence>
<reference evidence="2 3" key="1">
    <citation type="submission" date="2016-10" db="EMBL/GenBank/DDBJ databases">
        <authorList>
            <person name="Varghese N."/>
            <person name="Submissions S."/>
        </authorList>
    </citation>
    <scope>NUCLEOTIDE SEQUENCE [LARGE SCALE GENOMIC DNA]</scope>
    <source>
        <strain evidence="2 3">CGMCC 1.8499</strain>
    </source>
</reference>
<keyword evidence="3" id="KW-1185">Reference proteome</keyword>
<accession>A0ABY1GNG1</accession>